<sequence>MLVFPLHPSYNEIDTNNEMIIEEDNYVDQEVMVPEQAVIDDHEFYIGKDRKTRWYLEPQMAVTSRTPAYIIPNFRRPGPKEPVSDSAVEHKTFSSLPIGILRKIESVKQEMQQSDELFMFEMSRKEQEANQSKEAFCLDLARKKQDMEQSEKAFLAEMFLKERKWELELEILQNQLN</sequence>
<gene>
    <name evidence="1" type="ORF">LSTR_LSTR004846</name>
</gene>
<keyword evidence="2" id="KW-1185">Reference proteome</keyword>
<dbReference type="EMBL" id="QKKF02034760">
    <property type="protein sequence ID" value="RZF33160.1"/>
    <property type="molecule type" value="Genomic_DNA"/>
</dbReference>
<proteinExistence type="predicted"/>
<reference evidence="1 2" key="1">
    <citation type="journal article" date="2017" name="Gigascience">
        <title>Genome sequence of the small brown planthopper, Laodelphax striatellus.</title>
        <authorList>
            <person name="Zhu J."/>
            <person name="Jiang F."/>
            <person name="Wang X."/>
            <person name="Yang P."/>
            <person name="Bao Y."/>
            <person name="Zhao W."/>
            <person name="Wang W."/>
            <person name="Lu H."/>
            <person name="Wang Q."/>
            <person name="Cui N."/>
            <person name="Li J."/>
            <person name="Chen X."/>
            <person name="Luo L."/>
            <person name="Yu J."/>
            <person name="Kang L."/>
            <person name="Cui F."/>
        </authorList>
    </citation>
    <scope>NUCLEOTIDE SEQUENCE [LARGE SCALE GENOMIC DNA]</scope>
    <source>
        <strain evidence="1">Lst14</strain>
    </source>
</reference>
<dbReference type="Proteomes" id="UP000291343">
    <property type="component" value="Unassembled WGS sequence"/>
</dbReference>
<dbReference type="InParanoid" id="A0A482WIK2"/>
<organism evidence="1 2">
    <name type="scientific">Laodelphax striatellus</name>
    <name type="common">Small brown planthopper</name>
    <name type="synonym">Delphax striatella</name>
    <dbReference type="NCBI Taxonomy" id="195883"/>
    <lineage>
        <taxon>Eukaryota</taxon>
        <taxon>Metazoa</taxon>
        <taxon>Ecdysozoa</taxon>
        <taxon>Arthropoda</taxon>
        <taxon>Hexapoda</taxon>
        <taxon>Insecta</taxon>
        <taxon>Pterygota</taxon>
        <taxon>Neoptera</taxon>
        <taxon>Paraneoptera</taxon>
        <taxon>Hemiptera</taxon>
        <taxon>Auchenorrhyncha</taxon>
        <taxon>Fulgoroidea</taxon>
        <taxon>Delphacidae</taxon>
        <taxon>Criomorphinae</taxon>
        <taxon>Laodelphax</taxon>
    </lineage>
</organism>
<evidence type="ECO:0000313" key="1">
    <source>
        <dbReference type="EMBL" id="RZF33160.1"/>
    </source>
</evidence>
<evidence type="ECO:0000313" key="2">
    <source>
        <dbReference type="Proteomes" id="UP000291343"/>
    </source>
</evidence>
<comment type="caution">
    <text evidence="1">The sequence shown here is derived from an EMBL/GenBank/DDBJ whole genome shotgun (WGS) entry which is preliminary data.</text>
</comment>
<accession>A0A482WIK2</accession>
<name>A0A482WIK2_LAOST</name>
<dbReference type="AlphaFoldDB" id="A0A482WIK2"/>
<protein>
    <submittedName>
        <fullName evidence="1">Uncharacterized protein</fullName>
    </submittedName>
</protein>